<evidence type="ECO:0000259" key="2">
    <source>
        <dbReference type="Pfam" id="PF23572"/>
    </source>
</evidence>
<dbReference type="AlphaFoldDB" id="A0A0C3DMA5"/>
<dbReference type="HOGENOM" id="CLU_032936_0_0_1"/>
<dbReference type="InterPro" id="IPR004993">
    <property type="entry name" value="GH3"/>
</dbReference>
<reference evidence="3 4" key="1">
    <citation type="submission" date="2014-04" db="EMBL/GenBank/DDBJ databases">
        <authorList>
            <consortium name="DOE Joint Genome Institute"/>
            <person name="Kuo A."/>
            <person name="Kohler A."/>
            <person name="Nagy L.G."/>
            <person name="Floudas D."/>
            <person name="Copeland A."/>
            <person name="Barry K.W."/>
            <person name="Cichocki N."/>
            <person name="Veneault-Fourrey C."/>
            <person name="LaButti K."/>
            <person name="Lindquist E.A."/>
            <person name="Lipzen A."/>
            <person name="Lundell T."/>
            <person name="Morin E."/>
            <person name="Murat C."/>
            <person name="Sun H."/>
            <person name="Tunlid A."/>
            <person name="Henrissat B."/>
            <person name="Grigoriev I.V."/>
            <person name="Hibbett D.S."/>
            <person name="Martin F."/>
            <person name="Nordberg H.P."/>
            <person name="Cantor M.N."/>
            <person name="Hua S.X."/>
        </authorList>
    </citation>
    <scope>NUCLEOTIDE SEQUENCE [LARGE SCALE GENOMIC DNA]</scope>
    <source>
        <strain evidence="3 4">Foug A</strain>
    </source>
</reference>
<evidence type="ECO:0000259" key="1">
    <source>
        <dbReference type="Pfam" id="PF23571"/>
    </source>
</evidence>
<feature type="domain" description="GH3 C-terminal" evidence="2">
    <location>
        <begin position="459"/>
        <end position="565"/>
    </location>
</feature>
<sequence>MLRKTTISAIHPLSSLSPEHELLLREYTDSRLRKIISGNITTRFATSSSSLADFRLAVANKDAKNDATVLDDFRRLVPPTDYDSYRPFITKFTERPCKLSEVENLLAPGLPDFLCGSSSTSGREPKVFLRYRQSLRDQSIPKFSGKVADIYTIGYRDLLQVVTDSGEAVHTVVLSFSSAARWRTTMNWTIETDDTRMASVVPGHVAPWATALITHHRPFLFIHALFALVDPHIDQFRVLYIPTFRDIVHCIQEEWDVLLSSIRDGTIPDIEHIDHVRVHLQGHMHPDPKRAEELRHIGPPLSCSGWAQLVWPRLTALTSICSGVFAAALPKVRMVLGPNITIHNPGYVCTEGLRGKAINFGDSGDIILETEDIVEFLDVTNKPTTDNIIQAWDVQPGKLYQPVYTSRDGLWRYLIDDILQAVGFHPHNGLPVFKFFARKNLSIRLPVCQITETDLLDLIRAINMQENMTVQEFTAVLDDRDSLETVGLFLEITEDALDSNVQLIKQNALEAFLVMHTDHQEQVDTGRLRPPTVRIVKPGTFMEYRQWKVDTMGVSISQVKVPAVMWDLKALKWMMERVVMEL</sequence>
<organism evidence="3 4">
    <name type="scientific">Scleroderma citrinum Foug A</name>
    <dbReference type="NCBI Taxonomy" id="1036808"/>
    <lineage>
        <taxon>Eukaryota</taxon>
        <taxon>Fungi</taxon>
        <taxon>Dikarya</taxon>
        <taxon>Basidiomycota</taxon>
        <taxon>Agaricomycotina</taxon>
        <taxon>Agaricomycetes</taxon>
        <taxon>Agaricomycetidae</taxon>
        <taxon>Boletales</taxon>
        <taxon>Sclerodermatineae</taxon>
        <taxon>Sclerodermataceae</taxon>
        <taxon>Scleroderma</taxon>
    </lineage>
</organism>
<evidence type="ECO:0000313" key="4">
    <source>
        <dbReference type="Proteomes" id="UP000053989"/>
    </source>
</evidence>
<name>A0A0C3DMA5_9AGAM</name>
<accession>A0A0C3DMA5</accession>
<dbReference type="Pfam" id="PF03321">
    <property type="entry name" value="GH3"/>
    <property type="match status" value="1"/>
</dbReference>
<reference evidence="4" key="2">
    <citation type="submission" date="2015-01" db="EMBL/GenBank/DDBJ databases">
        <title>Evolutionary Origins and Diversification of the Mycorrhizal Mutualists.</title>
        <authorList>
            <consortium name="DOE Joint Genome Institute"/>
            <consortium name="Mycorrhizal Genomics Consortium"/>
            <person name="Kohler A."/>
            <person name="Kuo A."/>
            <person name="Nagy L.G."/>
            <person name="Floudas D."/>
            <person name="Copeland A."/>
            <person name="Barry K.W."/>
            <person name="Cichocki N."/>
            <person name="Veneault-Fourrey C."/>
            <person name="LaButti K."/>
            <person name="Lindquist E.A."/>
            <person name="Lipzen A."/>
            <person name="Lundell T."/>
            <person name="Morin E."/>
            <person name="Murat C."/>
            <person name="Riley R."/>
            <person name="Ohm R."/>
            <person name="Sun H."/>
            <person name="Tunlid A."/>
            <person name="Henrissat B."/>
            <person name="Grigoriev I.V."/>
            <person name="Hibbett D.S."/>
            <person name="Martin F."/>
        </authorList>
    </citation>
    <scope>NUCLEOTIDE SEQUENCE [LARGE SCALE GENOMIC DNA]</scope>
    <source>
        <strain evidence="4">Foug A</strain>
    </source>
</reference>
<dbReference type="Proteomes" id="UP000053989">
    <property type="component" value="Unassembled WGS sequence"/>
</dbReference>
<dbReference type="PANTHER" id="PTHR31901">
    <property type="entry name" value="GH3 DOMAIN-CONTAINING PROTEIN"/>
    <property type="match status" value="1"/>
</dbReference>
<feature type="domain" description="GH3 middle" evidence="1">
    <location>
        <begin position="369"/>
        <end position="438"/>
    </location>
</feature>
<dbReference type="EMBL" id="KN822105">
    <property type="protein sequence ID" value="KIM57161.1"/>
    <property type="molecule type" value="Genomic_DNA"/>
</dbReference>
<protein>
    <submittedName>
        <fullName evidence="3">Uncharacterized protein</fullName>
    </submittedName>
</protein>
<dbReference type="OrthoDB" id="10004661at2759"/>
<gene>
    <name evidence="3" type="ORF">SCLCIDRAFT_131126</name>
</gene>
<keyword evidence="4" id="KW-1185">Reference proteome</keyword>
<dbReference type="GO" id="GO:0005737">
    <property type="term" value="C:cytoplasm"/>
    <property type="evidence" value="ECO:0007669"/>
    <property type="project" value="TreeGrafter"/>
</dbReference>
<evidence type="ECO:0000313" key="3">
    <source>
        <dbReference type="EMBL" id="KIM57161.1"/>
    </source>
</evidence>
<dbReference type="InterPro" id="IPR055378">
    <property type="entry name" value="GH3_C"/>
</dbReference>
<dbReference type="PANTHER" id="PTHR31901:SF9">
    <property type="entry name" value="GH3 DOMAIN-CONTAINING PROTEIN"/>
    <property type="match status" value="1"/>
</dbReference>
<proteinExistence type="predicted"/>
<dbReference type="GO" id="GO:0016881">
    <property type="term" value="F:acid-amino acid ligase activity"/>
    <property type="evidence" value="ECO:0007669"/>
    <property type="project" value="TreeGrafter"/>
</dbReference>
<dbReference type="Pfam" id="PF23571">
    <property type="entry name" value="GH3_M"/>
    <property type="match status" value="1"/>
</dbReference>
<dbReference type="InParanoid" id="A0A0C3DMA5"/>
<dbReference type="InterPro" id="IPR055377">
    <property type="entry name" value="GH3_M"/>
</dbReference>
<dbReference type="Pfam" id="PF23572">
    <property type="entry name" value="GH3_C"/>
    <property type="match status" value="1"/>
</dbReference>